<feature type="transmembrane region" description="Helical" evidence="11">
    <location>
        <begin position="119"/>
        <end position="144"/>
    </location>
</feature>
<dbReference type="GO" id="GO:0015774">
    <property type="term" value="P:polysaccharide transport"/>
    <property type="evidence" value="ECO:0007669"/>
    <property type="project" value="UniProtKB-KW"/>
</dbReference>
<gene>
    <name evidence="13" type="ORF">DFR42_101202</name>
</gene>
<evidence type="ECO:0000256" key="6">
    <source>
        <dbReference type="ARBA" id="ARBA00022692"/>
    </source>
</evidence>
<feature type="transmembrane region" description="Helical" evidence="11">
    <location>
        <begin position="156"/>
        <end position="178"/>
    </location>
</feature>
<name>A0A318JGW7_9BURK</name>
<evidence type="ECO:0000256" key="11">
    <source>
        <dbReference type="RuleBase" id="RU361157"/>
    </source>
</evidence>
<dbReference type="PRINTS" id="PR00164">
    <property type="entry name" value="ABC2TRNSPORT"/>
</dbReference>
<evidence type="ECO:0000256" key="7">
    <source>
        <dbReference type="ARBA" id="ARBA00022903"/>
    </source>
</evidence>
<dbReference type="EMBL" id="QJKB01000001">
    <property type="protein sequence ID" value="PXX46629.1"/>
    <property type="molecule type" value="Genomic_DNA"/>
</dbReference>
<evidence type="ECO:0000256" key="8">
    <source>
        <dbReference type="ARBA" id="ARBA00022989"/>
    </source>
</evidence>
<dbReference type="PIRSF" id="PIRSF006648">
    <property type="entry name" value="DrrB"/>
    <property type="match status" value="1"/>
</dbReference>
<feature type="transmembrane region" description="Helical" evidence="11">
    <location>
        <begin position="190"/>
        <end position="209"/>
    </location>
</feature>
<comment type="caution">
    <text evidence="13">The sequence shown here is derived from an EMBL/GenBank/DDBJ whole genome shotgun (WGS) entry which is preliminary data.</text>
</comment>
<dbReference type="InterPro" id="IPR000412">
    <property type="entry name" value="ABC_2_transport"/>
</dbReference>
<evidence type="ECO:0000313" key="14">
    <source>
        <dbReference type="Proteomes" id="UP000247792"/>
    </source>
</evidence>
<keyword evidence="4 11" id="KW-1003">Cell membrane</keyword>
<dbReference type="Proteomes" id="UP000247792">
    <property type="component" value="Unassembled WGS sequence"/>
</dbReference>
<proteinExistence type="inferred from homology"/>
<dbReference type="OrthoDB" id="9786910at2"/>
<dbReference type="InterPro" id="IPR047817">
    <property type="entry name" value="ABC2_TM_bact-type"/>
</dbReference>
<evidence type="ECO:0000256" key="3">
    <source>
        <dbReference type="ARBA" id="ARBA00022448"/>
    </source>
</evidence>
<feature type="transmembrane region" description="Helical" evidence="11">
    <location>
        <begin position="246"/>
        <end position="264"/>
    </location>
</feature>
<dbReference type="PANTHER" id="PTHR30413">
    <property type="entry name" value="INNER MEMBRANE TRANSPORT PERMEASE"/>
    <property type="match status" value="1"/>
</dbReference>
<evidence type="ECO:0000256" key="2">
    <source>
        <dbReference type="ARBA" id="ARBA00007783"/>
    </source>
</evidence>
<accession>A0A318JGW7</accession>
<keyword evidence="7" id="KW-0972">Capsule biogenesis/degradation</keyword>
<dbReference type="GO" id="GO:0015920">
    <property type="term" value="P:lipopolysaccharide transport"/>
    <property type="evidence" value="ECO:0007669"/>
    <property type="project" value="TreeGrafter"/>
</dbReference>
<keyword evidence="14" id="KW-1185">Reference proteome</keyword>
<evidence type="ECO:0000256" key="9">
    <source>
        <dbReference type="ARBA" id="ARBA00023047"/>
    </source>
</evidence>
<dbReference type="GO" id="GO:0043190">
    <property type="term" value="C:ATP-binding cassette (ABC) transporter complex"/>
    <property type="evidence" value="ECO:0007669"/>
    <property type="project" value="InterPro"/>
</dbReference>
<dbReference type="InterPro" id="IPR013525">
    <property type="entry name" value="ABC2_TM"/>
</dbReference>
<evidence type="ECO:0000256" key="10">
    <source>
        <dbReference type="ARBA" id="ARBA00023136"/>
    </source>
</evidence>
<reference evidence="13 14" key="1">
    <citation type="submission" date="2018-05" db="EMBL/GenBank/DDBJ databases">
        <title>Genomic Encyclopedia of Type Strains, Phase IV (KMG-IV): sequencing the most valuable type-strain genomes for metagenomic binning, comparative biology and taxonomic classification.</title>
        <authorList>
            <person name="Goeker M."/>
        </authorList>
    </citation>
    <scope>NUCLEOTIDE SEQUENCE [LARGE SCALE GENOMIC DNA]</scope>
    <source>
        <strain evidence="13 14">DSM 19792</strain>
    </source>
</reference>
<dbReference type="GO" id="GO:0140359">
    <property type="term" value="F:ABC-type transporter activity"/>
    <property type="evidence" value="ECO:0007669"/>
    <property type="project" value="InterPro"/>
</dbReference>
<comment type="subcellular location">
    <subcellularLocation>
        <location evidence="11">Cell inner membrane</location>
        <topology evidence="11">Multi-pass membrane protein</topology>
    </subcellularLocation>
    <subcellularLocation>
        <location evidence="1">Cell membrane</location>
        <topology evidence="1">Multi-pass membrane protein</topology>
    </subcellularLocation>
</comment>
<protein>
    <recommendedName>
        <fullName evidence="11">Transport permease protein</fullName>
    </recommendedName>
</protein>
<evidence type="ECO:0000256" key="4">
    <source>
        <dbReference type="ARBA" id="ARBA00022475"/>
    </source>
</evidence>
<evidence type="ECO:0000256" key="1">
    <source>
        <dbReference type="ARBA" id="ARBA00004651"/>
    </source>
</evidence>
<feature type="domain" description="ABC transmembrane type-2" evidence="12">
    <location>
        <begin position="42"/>
        <end position="267"/>
    </location>
</feature>
<keyword evidence="8 11" id="KW-1133">Transmembrane helix</keyword>
<dbReference type="PANTHER" id="PTHR30413:SF10">
    <property type="entry name" value="CAPSULE POLYSACCHARIDE EXPORT INNER-MEMBRANE PROTEIN CTRC"/>
    <property type="match status" value="1"/>
</dbReference>
<feature type="transmembrane region" description="Helical" evidence="11">
    <location>
        <begin position="80"/>
        <end position="98"/>
    </location>
</feature>
<keyword evidence="3 11" id="KW-0813">Transport</keyword>
<keyword evidence="6 11" id="KW-0812">Transmembrane</keyword>
<evidence type="ECO:0000313" key="13">
    <source>
        <dbReference type="EMBL" id="PXX46629.1"/>
    </source>
</evidence>
<keyword evidence="5" id="KW-0762">Sugar transport</keyword>
<keyword evidence="10 11" id="KW-0472">Membrane</keyword>
<feature type="transmembrane region" description="Helical" evidence="11">
    <location>
        <begin position="41"/>
        <end position="68"/>
    </location>
</feature>
<evidence type="ECO:0000259" key="12">
    <source>
        <dbReference type="PROSITE" id="PS51012"/>
    </source>
</evidence>
<dbReference type="Pfam" id="PF01061">
    <property type="entry name" value="ABC2_membrane"/>
    <property type="match status" value="1"/>
</dbReference>
<dbReference type="RefSeq" id="WP_110253094.1">
    <property type="nucleotide sequence ID" value="NZ_QJKB01000001.1"/>
</dbReference>
<evidence type="ECO:0000256" key="5">
    <source>
        <dbReference type="ARBA" id="ARBA00022597"/>
    </source>
</evidence>
<sequence length="275" mass="30813">MNPHAVPSITPYSLLVSLKQHRRLILSLIQREVLIRYQGSLLGLLWSFFNPVLMLAVYTFVFSVVFKARWAGGSDSKTEFALVLFAGLMVFGLFSECVNRAPSLVVSNVNYVKKVIFPLEILPVVAMGAACFHLLISLTVWLIFYSIFFGVPPATIFYLPAVLLPLVLLSLGLSWLLASLGVFIRDIHQVVGVAISVLTFLSPVFYPIVALPEDFRAVVQVSPLTQVIEQSRDAMIWGKHLDWQSWLIYCMVSGVIAWLGFAWFQKTRKGFADVL</sequence>
<keyword evidence="9" id="KW-0625">Polysaccharide transport</keyword>
<dbReference type="PROSITE" id="PS51012">
    <property type="entry name" value="ABC_TM2"/>
    <property type="match status" value="1"/>
</dbReference>
<dbReference type="AlphaFoldDB" id="A0A318JGW7"/>
<organism evidence="13 14">
    <name type="scientific">Undibacterium pigrum</name>
    <dbReference type="NCBI Taxonomy" id="401470"/>
    <lineage>
        <taxon>Bacteria</taxon>
        <taxon>Pseudomonadati</taxon>
        <taxon>Pseudomonadota</taxon>
        <taxon>Betaproteobacteria</taxon>
        <taxon>Burkholderiales</taxon>
        <taxon>Oxalobacteraceae</taxon>
        <taxon>Undibacterium</taxon>
    </lineage>
</organism>
<comment type="similarity">
    <text evidence="2 11">Belongs to the ABC-2 integral membrane protein family.</text>
</comment>